<dbReference type="InterPro" id="IPR055382">
    <property type="entry name" value="DUF7601"/>
</dbReference>
<dbReference type="EMBL" id="NFKK01000031">
    <property type="protein sequence ID" value="OUP50231.1"/>
    <property type="molecule type" value="Genomic_DNA"/>
</dbReference>
<keyword evidence="4" id="KW-1133">Transmembrane helix</keyword>
<proteinExistence type="predicted"/>
<evidence type="ECO:0000256" key="3">
    <source>
        <dbReference type="SAM" id="MobiDB-lite"/>
    </source>
</evidence>
<dbReference type="Gene3D" id="2.60.40.4270">
    <property type="entry name" value="Listeria-Bacteroides repeat domain"/>
    <property type="match status" value="1"/>
</dbReference>
<evidence type="ECO:0000256" key="2">
    <source>
        <dbReference type="ARBA" id="ARBA00022737"/>
    </source>
</evidence>
<dbReference type="GO" id="GO:0030313">
    <property type="term" value="C:cell envelope"/>
    <property type="evidence" value="ECO:0007669"/>
    <property type="project" value="UniProtKB-SubCell"/>
</dbReference>
<dbReference type="InterPro" id="IPR001119">
    <property type="entry name" value="SLH_dom"/>
</dbReference>
<comment type="subcellular location">
    <subcellularLocation>
        <location evidence="1">Cell envelope</location>
    </subcellularLocation>
</comment>
<keyword evidence="4" id="KW-0472">Membrane</keyword>
<evidence type="ECO:0000313" key="6">
    <source>
        <dbReference type="EMBL" id="OUP50231.1"/>
    </source>
</evidence>
<dbReference type="InterPro" id="IPR051465">
    <property type="entry name" value="Cell_Envelope_Struct_Comp"/>
</dbReference>
<feature type="transmembrane region" description="Helical" evidence="4">
    <location>
        <begin position="49"/>
        <end position="68"/>
    </location>
</feature>
<dbReference type="PROSITE" id="PS51272">
    <property type="entry name" value="SLH"/>
    <property type="match status" value="3"/>
</dbReference>
<evidence type="ECO:0000313" key="7">
    <source>
        <dbReference type="Proteomes" id="UP000195897"/>
    </source>
</evidence>
<dbReference type="InterPro" id="IPR013378">
    <property type="entry name" value="InlB-like_B-rpt"/>
</dbReference>
<dbReference type="InterPro" id="IPR042229">
    <property type="entry name" value="Listeria/Bacterioides_rpt_sf"/>
</dbReference>
<dbReference type="PANTHER" id="PTHR43308:SF5">
    <property type="entry name" value="S-LAYER PROTEIN _ PEPTIDOGLYCAN ENDO-BETA-N-ACETYLGLUCOSAMINIDASE"/>
    <property type="match status" value="1"/>
</dbReference>
<feature type="region of interest" description="Disordered" evidence="3">
    <location>
        <begin position="1945"/>
        <end position="1971"/>
    </location>
</feature>
<keyword evidence="2" id="KW-0677">Repeat</keyword>
<name>A0A1Y4L635_9FIRM</name>
<dbReference type="Pfam" id="PF09479">
    <property type="entry name" value="Flg_new"/>
    <property type="match status" value="1"/>
</dbReference>
<feature type="domain" description="SLH" evidence="5">
    <location>
        <begin position="2031"/>
        <end position="2094"/>
    </location>
</feature>
<feature type="domain" description="SLH" evidence="5">
    <location>
        <begin position="2095"/>
        <end position="2153"/>
    </location>
</feature>
<dbReference type="NCBIfam" id="TIGR02543">
    <property type="entry name" value="List_Bact_rpt"/>
    <property type="match status" value="1"/>
</dbReference>
<dbReference type="Proteomes" id="UP000195897">
    <property type="component" value="Unassembled WGS sequence"/>
</dbReference>
<organism evidence="6 7">
    <name type="scientific">Butyricicoccus pullicaecorum</name>
    <dbReference type="NCBI Taxonomy" id="501571"/>
    <lineage>
        <taxon>Bacteria</taxon>
        <taxon>Bacillati</taxon>
        <taxon>Bacillota</taxon>
        <taxon>Clostridia</taxon>
        <taxon>Eubacteriales</taxon>
        <taxon>Butyricicoccaceae</taxon>
        <taxon>Butyricicoccus</taxon>
    </lineage>
</organism>
<dbReference type="Pfam" id="PF00395">
    <property type="entry name" value="SLH"/>
    <property type="match status" value="3"/>
</dbReference>
<dbReference type="Pfam" id="PF24547">
    <property type="entry name" value="DUF7601"/>
    <property type="match status" value="1"/>
</dbReference>
<feature type="compositionally biased region" description="Acidic residues" evidence="3">
    <location>
        <begin position="1955"/>
        <end position="1971"/>
    </location>
</feature>
<evidence type="ECO:0000259" key="5">
    <source>
        <dbReference type="PROSITE" id="PS51272"/>
    </source>
</evidence>
<evidence type="ECO:0000256" key="4">
    <source>
        <dbReference type="SAM" id="Phobius"/>
    </source>
</evidence>
<keyword evidence="4" id="KW-0812">Transmembrane</keyword>
<feature type="domain" description="SLH" evidence="5">
    <location>
        <begin position="1950"/>
        <end position="2030"/>
    </location>
</feature>
<comment type="caution">
    <text evidence="6">The sequence shown here is derived from an EMBL/GenBank/DDBJ whole genome shotgun (WGS) entry which is preliminary data.</text>
</comment>
<gene>
    <name evidence="6" type="ORF">B5F17_14115</name>
</gene>
<evidence type="ECO:0000256" key="1">
    <source>
        <dbReference type="ARBA" id="ARBA00004196"/>
    </source>
</evidence>
<dbReference type="Gene3D" id="2.60.40.1140">
    <property type="entry name" value="Collagen-binding surface protein Cna, B-type domain"/>
    <property type="match status" value="1"/>
</dbReference>
<dbReference type="PANTHER" id="PTHR43308">
    <property type="entry name" value="OUTER MEMBRANE PROTEIN ALPHA-RELATED"/>
    <property type="match status" value="1"/>
</dbReference>
<sequence length="2220" mass="241379">MRLSGLCWPSKERKNRKVSENNRGYYMIRVLYKNLLKEAYIMRYIKRKVVQSVATILAIIMVVTTSPLNAVRAIDLQALEKDRLNVQLDSTQDLLNTVDVNSMQRSEPQEQNATDVLTDIDHSGWTVLTNDNAVTKLSKGYGSYYLTGDLSLDITISKPKVLNAVTICLDGHSITGTITVESGAVLNIYDCQKADRVQLGKIVNHGATINLDRVNSVIGEIENTSTGTDAFSTLNITRGSVEITGKVFNSATKGAVSTINITEIENPVIQGDVTNENGTNGKAAVLNFDQIEIDGTISNTGGAAATLNLTDSTVEKAITNNGTVNLYGCSIKSGIDNNEVTGVLNIQDETEVSNGITSDIGTVNLYDAKVTNDSGNAIEVAGGTLNLDSVTVTGDTNGVYATNSATLNLKGSTIIGQTNQGIDAAWLEDAPGAINVEESEISGAQNGINSVGTGVHAINIVDSIITGTTQYGIYNTGEGAINFGGKTAITGATSDIYTDISIAAYAYAKEYTGEKMSIRYAGKLDPIQTIFVTNTENSTVFTVTDSTGTPITCQKTGTNWATELNDSKWNEIKQNGLSPQDYSRVSTNLDSNDIYGSFSGNREIHICLHSDALKQISYDRIDLEIHVENGAVVNIYDCSEEWITKINAIFIVDENSTLNLYGGAFNECHITNNGGKVNLQGVNIDHLSITNDKNGNIVIRGGNFTSKVFEHEYMITDSAMINKNGVLSIYGGVCGELGQELNGAIIKNNKTADLDIVGGQWCSKRLLSFCVDNAGNCGIYGGFFEQIGQSANTLLNSGVITIRGGTFLLGTRSGDTLFKISADQNNRAVLTGGTYTYQKNVSNTGSHYCVKVGDIDSIVFQGGTYTTKMSDIASGNMDAYAVTTSTDTTVQGGIYSATWELDNGIGDSQAISSYKSLLVTGGNISAINRRGEGDGIYVGSGSSALVTGGNILADQGGAGVSFGEATFLIVSGGNVTANGQCIYDDTVSVTTTKDIPIYFITGGKFKCSGIYGDALLYDYHVSSFIKGGTISAVGNALYTSASDNVWIYIEGGTISSQTDTARISGDGIFILGGNISSTATKGCAIYLTKANAKLYIKAGVLQGGIEGEGVYLSNGRLYLSGTPLLYGGNADLLATEEAQISARTPKDNLVYIGSKIAPNTVSYEAKDKSTGKIVIFNATEDDLAKFNMISPTDKTLVYWDYEKCDANGSYDNVTDLDDEDRFAGSTGNLVLFGIDITATVDKMPGSYLGGVDAQGQYQGLPEFITLSFPEGWYVSVDGGETYKPAEQYADKANALYDIWLYYYDFSSGELEPDVLNWDRDAGLYAISELYPKENVRLADNLEGKNPYPLPKPKLEPAEGYNPSTDPYSTIRFTSQENVDSDNQNERNLLVTMTESGTAFTNTDAENLSGLVAQNTKALTTAKENAEKDKDRVQGVAVIPQGTTLNRNDDSTLGAASAENIGLLFDALTEKEEEHADILQEKAEKVLSLTDSDKRAYEYKYADLVEHTNANVWVSSSNGSLMLWPYPEGTDQNTEFQMVHFDGINRDYGILDIEATIAAGSQEFKFKADEEKQFENSTASPVPCVTTEDGIVCYVPNDGYGMFALAWEPINTGNLEIGLTVSSDDISQTEEFPFCLTVEDKTLNGPYGDLEFTDGVANFALHHEETVTVTELPAGTKYTVEELQNEPDQTTEHVHDTECGYVEAVAGSPCNHVHDESCGYVAAVEGSPCTHVHSDECYTLKTDCVIAKDEQASENMSEEELAQTPMVLPSLADDHVCTEESGCITKVLNCQHVHDTECGYVETVEPHDCNHVHDDQCGYVAEVVGVPCKYDGTQVLNTRNSDYTVTSTNATGTIEAGKTIEVDFEIHSANKPTYTLTYETNSDVEIPDETYEKDELVELNHTPERDGYEFVGWYTDKELTVPVTEITMVSDMIVYAKWEKVSDGGAYHPEYKPNDKDDDEPDEELEESEEIIEEDVPLAETPWLNTEDHYAYIVGYSEDGTVRPNANITRAEVATIFFRLLTDEARDQFWSTSNNFTDVAADAWYNNAISTMVNAGIIQGYEDGTFRPNANITRAEFAAIASRFMSSGYDVEEDLFTDIANHWARDNINDAAMTKWINGYPDGTFLPDKVITRAEAVTLVNNVLQRKPDKDHMFDTMIKWPDNMDASAWYYEAIQEATNSHDYDLFEGAEYEIWTSLLENRDWAALEKDWVNAHRTGGEVM</sequence>
<reference evidence="7" key="1">
    <citation type="submission" date="2017-04" db="EMBL/GenBank/DDBJ databases">
        <title>Function of individual gut microbiota members based on whole genome sequencing of pure cultures obtained from chicken caecum.</title>
        <authorList>
            <person name="Medvecky M."/>
            <person name="Cejkova D."/>
            <person name="Polansky O."/>
            <person name="Karasova D."/>
            <person name="Kubasova T."/>
            <person name="Cizek A."/>
            <person name="Rychlik I."/>
        </authorList>
    </citation>
    <scope>NUCLEOTIDE SEQUENCE [LARGE SCALE GENOMIC DNA]</scope>
    <source>
        <strain evidence="7">An180</strain>
    </source>
</reference>
<protein>
    <recommendedName>
        <fullName evidence="5">SLH domain-containing protein</fullName>
    </recommendedName>
</protein>
<accession>A0A1Y4L635</accession>